<keyword evidence="1" id="KW-0596">Phosphopantetheine</keyword>
<evidence type="ECO:0000313" key="5">
    <source>
        <dbReference type="Proteomes" id="UP000720508"/>
    </source>
</evidence>
<dbReference type="Proteomes" id="UP000720508">
    <property type="component" value="Unassembled WGS sequence"/>
</dbReference>
<dbReference type="PANTHER" id="PTHR43775">
    <property type="entry name" value="FATTY ACID SYNTHASE"/>
    <property type="match status" value="1"/>
</dbReference>
<feature type="non-terminal residue" evidence="4">
    <location>
        <position position="1"/>
    </location>
</feature>
<accession>A0ABS6CR70</accession>
<evidence type="ECO:0000256" key="1">
    <source>
        <dbReference type="ARBA" id="ARBA00022450"/>
    </source>
</evidence>
<dbReference type="InterPro" id="IPR013968">
    <property type="entry name" value="PKS_KR"/>
</dbReference>
<evidence type="ECO:0000313" key="4">
    <source>
        <dbReference type="EMBL" id="MBU3869451.1"/>
    </source>
</evidence>
<dbReference type="Pfam" id="PF08659">
    <property type="entry name" value="KR"/>
    <property type="match status" value="1"/>
</dbReference>
<feature type="domain" description="Ketoreductase (KR)" evidence="3">
    <location>
        <begin position="128"/>
        <end position="163"/>
    </location>
</feature>
<proteinExistence type="predicted"/>
<keyword evidence="2" id="KW-0597">Phosphoprotein</keyword>
<comment type="caution">
    <text evidence="4">The sequence shown here is derived from an EMBL/GenBank/DDBJ whole genome shotgun (WGS) entry which is preliminary data.</text>
</comment>
<feature type="non-terminal residue" evidence="4">
    <location>
        <position position="165"/>
    </location>
</feature>
<protein>
    <submittedName>
        <fullName evidence="4">KR domain-containing protein</fullName>
    </submittedName>
</protein>
<organism evidence="4 5">
    <name type="scientific">Streptomyces niphimycinicus</name>
    <dbReference type="NCBI Taxonomy" id="2842201"/>
    <lineage>
        <taxon>Bacteria</taxon>
        <taxon>Bacillati</taxon>
        <taxon>Actinomycetota</taxon>
        <taxon>Actinomycetes</taxon>
        <taxon>Kitasatosporales</taxon>
        <taxon>Streptomycetaceae</taxon>
        <taxon>Streptomyces</taxon>
    </lineage>
</organism>
<dbReference type="RefSeq" id="WP_216346215.1">
    <property type="nucleotide sequence ID" value="NZ_JAHLEM010000588.1"/>
</dbReference>
<dbReference type="InterPro" id="IPR050091">
    <property type="entry name" value="PKS_NRPS_Biosynth_Enz"/>
</dbReference>
<keyword evidence="5" id="KW-1185">Reference proteome</keyword>
<sequence length="165" mass="16841">AVAGVVSLLSVEATVSLLQNLLAAGVDAPLWCVTRGAVAAVDGDVVDPDQAGVWGLGRVIGLEHPDRWGGLIDLPAVMDDPTEEALATVLAGDTGEDQIAIRATGTWAARLTRAEATTAVSAAWRGRGTALVTGGTGALGRHVARWLADTGVERIVLTSRQGAEA</sequence>
<reference evidence="4 5" key="1">
    <citation type="submission" date="2021-06" db="EMBL/GenBank/DDBJ databases">
        <authorList>
            <person name="Pan X."/>
        </authorList>
    </citation>
    <scope>NUCLEOTIDE SEQUENCE [LARGE SCALE GENOMIC DNA]</scope>
    <source>
        <strain evidence="4 5">4503</strain>
    </source>
</reference>
<evidence type="ECO:0000259" key="3">
    <source>
        <dbReference type="Pfam" id="PF08659"/>
    </source>
</evidence>
<dbReference type="EMBL" id="JAHLEM010000588">
    <property type="protein sequence ID" value="MBU3869451.1"/>
    <property type="molecule type" value="Genomic_DNA"/>
</dbReference>
<evidence type="ECO:0000256" key="2">
    <source>
        <dbReference type="ARBA" id="ARBA00022553"/>
    </source>
</evidence>
<name>A0ABS6CR70_9ACTN</name>
<dbReference type="PANTHER" id="PTHR43775:SF37">
    <property type="entry name" value="SI:DKEY-61P9.11"/>
    <property type="match status" value="1"/>
</dbReference>
<gene>
    <name evidence="4" type="ORF">KN815_36945</name>
</gene>